<dbReference type="FunFam" id="1.25.40.10:FF:000470">
    <property type="entry name" value="Pentatricopeptide repeat-containing protein At5g66520"/>
    <property type="match status" value="1"/>
</dbReference>
<keyword evidence="4" id="KW-1185">Reference proteome</keyword>
<sequence length="556" mass="61811">MDDDRSFRHRRLAAVNLSILLANCKNMRHLRQIHAQVITSTTVTTNTFLLTRILLFLTTSDKGSLPYATALFRTIQNPNRFMYNTMIRAHSTANSDHHFSDRGGSLAFYKKMMSTSSVRPDHITFPFLLKYCCSIRNLISSESVHAHVLKFGVGVDLFVQNGMISMYSSFGSIQSALKVFTGMPEKDIVSWNSILIGSLRCGDLDLALGLFDEMKQDNNRNIVSWNSIMTGLVQAGRPKDALIFFHEMFDSDGGGVLPDKITISVVICACAALGALDHGRWMHNYMKRRNELEIDTVLGTALVDMYGKCGCVERASNVFDDIPNKDVLAWTAMISAFAVNGHGEEAFALFSEMEKHGIRPNQVTFGALLNACAHSGLLIKGRQSFRTMKDVYGIVPNLQHYACMVDLLSRAGLFEEALELIRTMPIKPDVYVFGALLGGCRMHGNAELGEELAEYLINLDPRNHVFYVILSDIYAKGNKFSNVKRIREFMSENGINKTSPGCSMIEINGIIHEFSVNGYDGSEVSSNEIGFMSNLILDQLRCVKPSGADNDQVTGI</sequence>
<proteinExistence type="predicted"/>
<feature type="repeat" description="PPR" evidence="2">
    <location>
        <begin position="326"/>
        <end position="360"/>
    </location>
</feature>
<dbReference type="GO" id="GO:0009451">
    <property type="term" value="P:RNA modification"/>
    <property type="evidence" value="ECO:0000318"/>
    <property type="project" value="GO_Central"/>
</dbReference>
<dbReference type="PROSITE" id="PS51375">
    <property type="entry name" value="PPR"/>
    <property type="match status" value="2"/>
</dbReference>
<comment type="caution">
    <text evidence="3">The sequence shown here is derived from an EMBL/GenBank/DDBJ whole genome shotgun (WGS) entry which is preliminary data.</text>
</comment>
<dbReference type="Pfam" id="PF01535">
    <property type="entry name" value="PPR"/>
    <property type="match status" value="3"/>
</dbReference>
<dbReference type="GO" id="GO:0003723">
    <property type="term" value="F:RNA binding"/>
    <property type="evidence" value="ECO:0007669"/>
    <property type="project" value="InterPro"/>
</dbReference>
<organism evidence="3 4">
    <name type="scientific">Zostera marina</name>
    <name type="common">Eelgrass</name>
    <dbReference type="NCBI Taxonomy" id="29655"/>
    <lineage>
        <taxon>Eukaryota</taxon>
        <taxon>Viridiplantae</taxon>
        <taxon>Streptophyta</taxon>
        <taxon>Embryophyta</taxon>
        <taxon>Tracheophyta</taxon>
        <taxon>Spermatophyta</taxon>
        <taxon>Magnoliopsida</taxon>
        <taxon>Liliopsida</taxon>
        <taxon>Zosteraceae</taxon>
        <taxon>Zostera</taxon>
    </lineage>
</organism>
<dbReference type="PANTHER" id="PTHR47926">
    <property type="entry name" value="PENTATRICOPEPTIDE REPEAT-CONTAINING PROTEIN"/>
    <property type="match status" value="1"/>
</dbReference>
<evidence type="ECO:0000256" key="2">
    <source>
        <dbReference type="PROSITE-ProRule" id="PRU00708"/>
    </source>
</evidence>
<accession>A0A0K9NL99</accession>
<reference evidence="4" key="1">
    <citation type="journal article" date="2016" name="Nature">
        <title>The genome of the seagrass Zostera marina reveals angiosperm adaptation to the sea.</title>
        <authorList>
            <person name="Olsen J.L."/>
            <person name="Rouze P."/>
            <person name="Verhelst B."/>
            <person name="Lin Y.-C."/>
            <person name="Bayer T."/>
            <person name="Collen J."/>
            <person name="Dattolo E."/>
            <person name="De Paoli E."/>
            <person name="Dittami S."/>
            <person name="Maumus F."/>
            <person name="Michel G."/>
            <person name="Kersting A."/>
            <person name="Lauritano C."/>
            <person name="Lohaus R."/>
            <person name="Toepel M."/>
            <person name="Tonon T."/>
            <person name="Vanneste K."/>
            <person name="Amirebrahimi M."/>
            <person name="Brakel J."/>
            <person name="Bostroem C."/>
            <person name="Chovatia M."/>
            <person name="Grimwood J."/>
            <person name="Jenkins J.W."/>
            <person name="Jueterbock A."/>
            <person name="Mraz A."/>
            <person name="Stam W.T."/>
            <person name="Tice H."/>
            <person name="Bornberg-Bauer E."/>
            <person name="Green P.J."/>
            <person name="Pearson G.A."/>
            <person name="Procaccini G."/>
            <person name="Duarte C.M."/>
            <person name="Schmutz J."/>
            <person name="Reusch T.B.H."/>
            <person name="Van de Peer Y."/>
        </authorList>
    </citation>
    <scope>NUCLEOTIDE SEQUENCE [LARGE SCALE GENOMIC DNA]</scope>
    <source>
        <strain evidence="4">cv. Finnish</strain>
    </source>
</reference>
<dbReference type="PANTHER" id="PTHR47926:SF401">
    <property type="entry name" value="PENTATRICOPEPTIDE REPEAT-CONTAINING PROTEIN"/>
    <property type="match status" value="1"/>
</dbReference>
<evidence type="ECO:0000313" key="3">
    <source>
        <dbReference type="EMBL" id="KMZ57541.1"/>
    </source>
</evidence>
<dbReference type="STRING" id="29655.A0A0K9NL99"/>
<dbReference type="InterPro" id="IPR046848">
    <property type="entry name" value="E_motif"/>
</dbReference>
<keyword evidence="1" id="KW-0677">Repeat</keyword>
<dbReference type="EMBL" id="LFYR01002060">
    <property type="protein sequence ID" value="KMZ57541.1"/>
    <property type="molecule type" value="Genomic_DNA"/>
</dbReference>
<dbReference type="OrthoDB" id="185373at2759"/>
<name>A0A0K9NL99_ZOSMR</name>
<dbReference type="InterPro" id="IPR011990">
    <property type="entry name" value="TPR-like_helical_dom_sf"/>
</dbReference>
<feature type="repeat" description="PPR" evidence="2">
    <location>
        <begin position="187"/>
        <end position="221"/>
    </location>
</feature>
<gene>
    <name evidence="3" type="ORF">ZOSMA_85G01120</name>
</gene>
<dbReference type="AlphaFoldDB" id="A0A0K9NL99"/>
<dbReference type="FunFam" id="1.25.40.10:FF:000329">
    <property type="entry name" value="Pentatricopeptide repeat-containing protein"/>
    <property type="match status" value="1"/>
</dbReference>
<dbReference type="InterPro" id="IPR002885">
    <property type="entry name" value="PPR_rpt"/>
</dbReference>
<dbReference type="Pfam" id="PF13041">
    <property type="entry name" value="PPR_2"/>
    <property type="match status" value="2"/>
</dbReference>
<evidence type="ECO:0000313" key="4">
    <source>
        <dbReference type="Proteomes" id="UP000036987"/>
    </source>
</evidence>
<protein>
    <submittedName>
        <fullName evidence="3">Pentatricopeptide repeat-containing protein</fullName>
    </submittedName>
</protein>
<dbReference type="OMA" id="PDCITFP"/>
<dbReference type="NCBIfam" id="TIGR00756">
    <property type="entry name" value="PPR"/>
    <property type="match status" value="3"/>
</dbReference>
<dbReference type="Pfam" id="PF20431">
    <property type="entry name" value="E_motif"/>
    <property type="match status" value="1"/>
</dbReference>
<evidence type="ECO:0000256" key="1">
    <source>
        <dbReference type="ARBA" id="ARBA00022737"/>
    </source>
</evidence>
<dbReference type="Proteomes" id="UP000036987">
    <property type="component" value="Unassembled WGS sequence"/>
</dbReference>
<dbReference type="Gene3D" id="1.25.40.10">
    <property type="entry name" value="Tetratricopeptide repeat domain"/>
    <property type="match status" value="4"/>
</dbReference>
<dbReference type="InterPro" id="IPR046960">
    <property type="entry name" value="PPR_At4g14850-like_plant"/>
</dbReference>